<evidence type="ECO:0000313" key="2">
    <source>
        <dbReference type="EMBL" id="CAH0214585.1"/>
    </source>
</evidence>
<sequence length="287" mass="33923">MSIMEFSKAFNKHREDLGYDDIKFIEKVLNYLKEIDCEDKEFYLHSSLKCLSEEINGFMAEVDGVRYKLYEEGKKNVREELINPIQIINRYESELNDYIDLVRPILINEPYLLIYGDAGIGKSHLLADNAKRLQEEGHSVFLFLGQHLNTHEHPFKQLFDLIEYKGSKESFLKEFNDRANKKNKRTVIIIDALNEAEGKYFWKNYLLNFFNSIKEFDNIAVALSVRSNYIRSVLPENIEADFPLHRLEHKGFKDLSLEALEPFFNYYRINPLVFPSLENECYNPLFF</sequence>
<proteinExistence type="predicted"/>
<reference evidence="2" key="1">
    <citation type="submission" date="2021-11" db="EMBL/GenBank/DDBJ databases">
        <authorList>
            <person name="Bulgarelli D."/>
        </authorList>
    </citation>
    <scope>NUCLEOTIDE SEQUENCE</scope>
    <source>
        <strain evidence="2">Bi133</strain>
    </source>
</reference>
<dbReference type="GO" id="GO:0016887">
    <property type="term" value="F:ATP hydrolysis activity"/>
    <property type="evidence" value="ECO:0007669"/>
    <property type="project" value="InterPro"/>
</dbReference>
<dbReference type="Proteomes" id="UP000789326">
    <property type="component" value="Unassembled WGS sequence"/>
</dbReference>
<dbReference type="AlphaFoldDB" id="A0A9W4PCY4"/>
<dbReference type="SUPFAM" id="SSF52540">
    <property type="entry name" value="P-loop containing nucleoside triphosphate hydrolases"/>
    <property type="match status" value="1"/>
</dbReference>
<feature type="domain" description="ORC1/DEAH AAA+ ATPase" evidence="1">
    <location>
        <begin position="111"/>
        <end position="223"/>
    </location>
</feature>
<organism evidence="2 3">
    <name type="scientific">Peribacillus simplex</name>
    <dbReference type="NCBI Taxonomy" id="1478"/>
    <lineage>
        <taxon>Bacteria</taxon>
        <taxon>Bacillati</taxon>
        <taxon>Bacillota</taxon>
        <taxon>Bacilli</taxon>
        <taxon>Bacillales</taxon>
        <taxon>Bacillaceae</taxon>
        <taxon>Peribacillus</taxon>
    </lineage>
</organism>
<evidence type="ECO:0000313" key="3">
    <source>
        <dbReference type="Proteomes" id="UP000789326"/>
    </source>
</evidence>
<protein>
    <recommendedName>
        <fullName evidence="1">ORC1/DEAH AAA+ ATPase domain-containing protein</fullName>
    </recommendedName>
</protein>
<dbReference type="InterPro" id="IPR027417">
    <property type="entry name" value="P-loop_NTPase"/>
</dbReference>
<evidence type="ECO:0000259" key="1">
    <source>
        <dbReference type="Pfam" id="PF13401"/>
    </source>
</evidence>
<dbReference type="Gene3D" id="3.40.50.300">
    <property type="entry name" value="P-loop containing nucleotide triphosphate hydrolases"/>
    <property type="match status" value="1"/>
</dbReference>
<gene>
    <name evidence="2" type="ORF">SRABI133_02245</name>
</gene>
<dbReference type="Pfam" id="PF13401">
    <property type="entry name" value="AAA_22"/>
    <property type="match status" value="1"/>
</dbReference>
<dbReference type="EMBL" id="CAKKMG010000025">
    <property type="protein sequence ID" value="CAH0214585.1"/>
    <property type="molecule type" value="Genomic_DNA"/>
</dbReference>
<name>A0A9W4PCY4_9BACI</name>
<comment type="caution">
    <text evidence="2">The sequence shown here is derived from an EMBL/GenBank/DDBJ whole genome shotgun (WGS) entry which is preliminary data.</text>
</comment>
<accession>A0A9W4PCY4</accession>
<dbReference type="InterPro" id="IPR049945">
    <property type="entry name" value="AAA_22"/>
</dbReference>